<evidence type="ECO:0000313" key="2">
    <source>
        <dbReference type="EMBL" id="VDM72098.1"/>
    </source>
</evidence>
<proteinExistence type="predicted"/>
<sequence>MNSTELFLKDSNTTDAKWWIGWQGRGGTHRQGGAYRREDIEGSGEGPGGYPPCPPPHHGRRPWGPGYGHGPHRGGFPYWGPGERGGEHPRRGMNGYDRRRGPNNSTNSGGPWH</sequence>
<protein>
    <submittedName>
        <fullName evidence="2">Uncharacterized protein</fullName>
    </submittedName>
</protein>
<gene>
    <name evidence="2" type="ORF">SVUK_LOCUS7096</name>
</gene>
<evidence type="ECO:0000256" key="1">
    <source>
        <dbReference type="SAM" id="MobiDB-lite"/>
    </source>
</evidence>
<dbReference type="AlphaFoldDB" id="A0A3P7KY96"/>
<feature type="region of interest" description="Disordered" evidence="1">
    <location>
        <begin position="22"/>
        <end position="113"/>
    </location>
</feature>
<dbReference type="EMBL" id="UYYB01023669">
    <property type="protein sequence ID" value="VDM72098.1"/>
    <property type="molecule type" value="Genomic_DNA"/>
</dbReference>
<accession>A0A3P7KY96</accession>
<name>A0A3P7KY96_STRVU</name>
<dbReference type="Proteomes" id="UP000270094">
    <property type="component" value="Unassembled WGS sequence"/>
</dbReference>
<organism evidence="2 3">
    <name type="scientific">Strongylus vulgaris</name>
    <name type="common">Blood worm</name>
    <dbReference type="NCBI Taxonomy" id="40348"/>
    <lineage>
        <taxon>Eukaryota</taxon>
        <taxon>Metazoa</taxon>
        <taxon>Ecdysozoa</taxon>
        <taxon>Nematoda</taxon>
        <taxon>Chromadorea</taxon>
        <taxon>Rhabditida</taxon>
        <taxon>Rhabditina</taxon>
        <taxon>Rhabditomorpha</taxon>
        <taxon>Strongyloidea</taxon>
        <taxon>Strongylidae</taxon>
        <taxon>Strongylus</taxon>
    </lineage>
</organism>
<evidence type="ECO:0000313" key="3">
    <source>
        <dbReference type="Proteomes" id="UP000270094"/>
    </source>
</evidence>
<feature type="compositionally biased region" description="Polar residues" evidence="1">
    <location>
        <begin position="102"/>
        <end position="113"/>
    </location>
</feature>
<feature type="compositionally biased region" description="Basic and acidic residues" evidence="1">
    <location>
        <begin position="84"/>
        <end position="100"/>
    </location>
</feature>
<reference evidence="2 3" key="1">
    <citation type="submission" date="2018-11" db="EMBL/GenBank/DDBJ databases">
        <authorList>
            <consortium name="Pathogen Informatics"/>
        </authorList>
    </citation>
    <scope>NUCLEOTIDE SEQUENCE [LARGE SCALE GENOMIC DNA]</scope>
</reference>
<keyword evidence="3" id="KW-1185">Reference proteome</keyword>